<dbReference type="Gene3D" id="3.30.565.40">
    <property type="entry name" value="Fervidobacterium nodosum Rt17-B1 like"/>
    <property type="match status" value="1"/>
</dbReference>
<comment type="caution">
    <text evidence="3">The sequence shown here is derived from an EMBL/GenBank/DDBJ whole genome shotgun (WGS) entry which is preliminary data.</text>
</comment>
<evidence type="ECO:0000259" key="2">
    <source>
        <dbReference type="Pfam" id="PF11738"/>
    </source>
</evidence>
<keyword evidence="1" id="KW-0732">Signal</keyword>
<feature type="domain" description="DUF3298" evidence="2">
    <location>
        <begin position="163"/>
        <end position="239"/>
    </location>
</feature>
<protein>
    <submittedName>
        <fullName evidence="3">RsiV family protein</fullName>
    </submittedName>
</protein>
<proteinExistence type="predicted"/>
<sequence>MKTRISLLLAAALLAAGSCTKRPVQPRFGIAATDTLVSRNGIACKIEYRFASILNAGKSPALTAIEQANIGYFFDLEAFSGTVREAVAAAIGQFADIYLADSLPTGSGNAEYEISAESEGAVVDTLVVYTITQSSYTGGAHGMYSRENYVYSLDGGYEITLVDLFTEAQLESLGRLIRRKLYEQYDVRDDEGLVAAGFCPEYIAPTENFLVTPESIVFCYNPYEIGCYALGSVEVEVTREELAGL</sequence>
<name>A0ABV1GTB0_9BACT</name>
<dbReference type="InterPro" id="IPR037126">
    <property type="entry name" value="PdaC/RsiV-like_sf"/>
</dbReference>
<evidence type="ECO:0000313" key="3">
    <source>
        <dbReference type="EMBL" id="MEQ2543622.1"/>
    </source>
</evidence>
<evidence type="ECO:0000256" key="1">
    <source>
        <dbReference type="SAM" id="SignalP"/>
    </source>
</evidence>
<dbReference type="InterPro" id="IPR021729">
    <property type="entry name" value="DUF3298"/>
</dbReference>
<feature type="signal peptide" evidence="1">
    <location>
        <begin position="1"/>
        <end position="21"/>
    </location>
</feature>
<dbReference type="EMBL" id="JBBMFL010000001">
    <property type="protein sequence ID" value="MEQ2543622.1"/>
    <property type="molecule type" value="Genomic_DNA"/>
</dbReference>
<dbReference type="Pfam" id="PF11738">
    <property type="entry name" value="DUF3298"/>
    <property type="match status" value="1"/>
</dbReference>
<reference evidence="3 4" key="1">
    <citation type="submission" date="2024-03" db="EMBL/GenBank/DDBJ databases">
        <title>Human intestinal bacterial collection.</title>
        <authorList>
            <person name="Pauvert C."/>
            <person name="Hitch T.C.A."/>
            <person name="Clavel T."/>
        </authorList>
    </citation>
    <scope>NUCLEOTIDE SEQUENCE [LARGE SCALE GENOMIC DNA]</scope>
    <source>
        <strain evidence="3 4">CLA-KB-H122</strain>
    </source>
</reference>
<feature type="chain" id="PRO_5047378920" evidence="1">
    <location>
        <begin position="22"/>
        <end position="245"/>
    </location>
</feature>
<dbReference type="Proteomes" id="UP001460202">
    <property type="component" value="Unassembled WGS sequence"/>
</dbReference>
<organism evidence="3 4">
    <name type="scientific">Alistipes intestinihominis</name>
    <dbReference type="NCBI Taxonomy" id="3133172"/>
    <lineage>
        <taxon>Bacteria</taxon>
        <taxon>Pseudomonadati</taxon>
        <taxon>Bacteroidota</taxon>
        <taxon>Bacteroidia</taxon>
        <taxon>Bacteroidales</taxon>
        <taxon>Rikenellaceae</taxon>
        <taxon>Alistipes</taxon>
    </lineage>
</organism>
<dbReference type="PROSITE" id="PS51257">
    <property type="entry name" value="PROKAR_LIPOPROTEIN"/>
    <property type="match status" value="1"/>
</dbReference>
<dbReference type="GeneID" id="78179461"/>
<gene>
    <name evidence="3" type="ORF">WMO46_01475</name>
</gene>
<dbReference type="RefSeq" id="WP_129650778.1">
    <property type="nucleotide sequence ID" value="NZ_JBBMFL010000001.1"/>
</dbReference>
<dbReference type="Gene3D" id="3.90.640.20">
    <property type="entry name" value="Heat-shock cognate protein, ATPase"/>
    <property type="match status" value="1"/>
</dbReference>
<keyword evidence="4" id="KW-1185">Reference proteome</keyword>
<evidence type="ECO:0000313" key="4">
    <source>
        <dbReference type="Proteomes" id="UP001460202"/>
    </source>
</evidence>
<accession>A0ABV1GTB0</accession>